<dbReference type="Proteomes" id="UP001496674">
    <property type="component" value="Chromosome"/>
</dbReference>
<dbReference type="Pfam" id="PF13385">
    <property type="entry name" value="Laminin_G_3"/>
    <property type="match status" value="1"/>
</dbReference>
<dbReference type="PANTHER" id="PTHR45661">
    <property type="entry name" value="SURFACE ANTIGEN"/>
    <property type="match status" value="1"/>
</dbReference>
<evidence type="ECO:0000313" key="1">
    <source>
        <dbReference type="EMBL" id="BEH00325.1"/>
    </source>
</evidence>
<dbReference type="Gene3D" id="3.80.10.10">
    <property type="entry name" value="Ribonuclease Inhibitor"/>
    <property type="match status" value="3"/>
</dbReference>
<dbReference type="Gene3D" id="3.40.50.12480">
    <property type="match status" value="1"/>
</dbReference>
<dbReference type="PANTHER" id="PTHR45661:SF3">
    <property type="entry name" value="IG-LIKE DOMAIN-CONTAINING PROTEIN"/>
    <property type="match status" value="1"/>
</dbReference>
<reference evidence="1 2" key="1">
    <citation type="submission" date="2023-04" db="EMBL/GenBank/DDBJ databases">
        <title>Draft genome sequence of acteroides sedimenti strain YN3PY1.</title>
        <authorList>
            <person name="Yoshida N."/>
        </authorList>
    </citation>
    <scope>NUCLEOTIDE SEQUENCE [LARGE SCALE GENOMIC DNA]</scope>
    <source>
        <strain evidence="1 2">YN3PY1</strain>
    </source>
</reference>
<dbReference type="InterPro" id="IPR026906">
    <property type="entry name" value="LRR_5"/>
</dbReference>
<dbReference type="SUPFAM" id="SSF49899">
    <property type="entry name" value="Concanavalin A-like lectins/glucanases"/>
    <property type="match status" value="1"/>
</dbReference>
<protein>
    <recommendedName>
        <fullName evidence="3">Leucine-rich repeat domain-containing protein</fullName>
    </recommendedName>
</protein>
<organism evidence="1 2">
    <name type="scientific">Bacteroides sedimenti</name>
    <dbReference type="NCBI Taxonomy" id="2136147"/>
    <lineage>
        <taxon>Bacteria</taxon>
        <taxon>Pseudomonadati</taxon>
        <taxon>Bacteroidota</taxon>
        <taxon>Bacteroidia</taxon>
        <taxon>Bacteroidales</taxon>
        <taxon>Bacteroidaceae</taxon>
        <taxon>Bacteroides</taxon>
    </lineage>
</organism>
<dbReference type="EMBL" id="AP028055">
    <property type="protein sequence ID" value="BEH00325.1"/>
    <property type="molecule type" value="Genomic_DNA"/>
</dbReference>
<dbReference type="Gene3D" id="2.60.120.200">
    <property type="match status" value="1"/>
</dbReference>
<dbReference type="Pfam" id="PF13306">
    <property type="entry name" value="LRR_5"/>
    <property type="match status" value="2"/>
</dbReference>
<proteinExistence type="predicted"/>
<evidence type="ECO:0000313" key="2">
    <source>
        <dbReference type="Proteomes" id="UP001496674"/>
    </source>
</evidence>
<sequence length="781" mass="82807">MNAQIVEDTVNVTPGSLATILDIQKDLITDLTLTGSMNATDVGTLRSMAKLTSANLAEVNIVEGGSFFISASGIGNCFSKNNALPDNFFYNMANIKSVVIPKSVTSIGQQAFYFCTGLTSVIIPNGVDSIRENAFAFCYSLPAVTIPESIKWIGPDAFRLCNSLNSLVIPDNAPTEIGGRAFGECARLKSVVIGNGATSIGTQVFMDCPELTSVTIGNNVPSIEVYAFKGCIKLDTVSIGSGVKFIGIRAFEGCVNLSSITIPDNVLAFHPGAFNGCTGLTTVSIGSGLNDFGLSTFLGCTALTGFSVSEENTAYNSLNGVLYNKEQNTLIAYPNAKGATYQIPNGVTTINEYAFDGCTGIVSLNASSSSLTSVGRSAFNNCTKLTSLTIGTGVTSIGSFAFSGCIALKEVTIPDKVVSMGEQAFKGCAALNKVIIGKSLSSVDNWLFDGCGALLDIQLKSAIPPAVYEYSFPLVDKQVCKLYVPRGSLAAYQAATIWKDFTNILEKDIADANTLVLDHFDQATTGEAVGTINYTDGLEGLGKAVDFSAGSSYIIYPVNKYMVNAGTVEMWVNLKELNKGLLTINLSKRYTAPSGGYVFHLGIDAAGKVNLSGWSTIVNNAFQSNKTLKLNTWTHIAVSWGDSTKIYINGIPDVVSPLPFRPAVDGGYAYVPYWGNSFGYMDDLHISNVKRTDAEIASRVEGFTGLNTSVMPQNVDGVTVFVHAGAIVVNDAVPGSTVAIYSPSGMLMSKITANSKSIIIKMATKQLYLVKIGSRTFKVVL</sequence>
<dbReference type="InterPro" id="IPR013320">
    <property type="entry name" value="ConA-like_dom_sf"/>
</dbReference>
<evidence type="ECO:0008006" key="3">
    <source>
        <dbReference type="Google" id="ProtNLM"/>
    </source>
</evidence>
<name>A0ABN6Z806_9BACE</name>
<dbReference type="SUPFAM" id="SSF52058">
    <property type="entry name" value="L domain-like"/>
    <property type="match status" value="1"/>
</dbReference>
<dbReference type="InterPro" id="IPR053139">
    <property type="entry name" value="Surface_bspA-like"/>
</dbReference>
<dbReference type="InterPro" id="IPR032675">
    <property type="entry name" value="LRR_dom_sf"/>
</dbReference>
<keyword evidence="2" id="KW-1185">Reference proteome</keyword>
<accession>A0ABN6Z806</accession>
<gene>
    <name evidence="1" type="ORF">BSYN_25890</name>
</gene>